<feature type="compositionally biased region" description="Basic and acidic residues" evidence="1">
    <location>
        <begin position="480"/>
        <end position="499"/>
    </location>
</feature>
<evidence type="ECO:0000256" key="1">
    <source>
        <dbReference type="SAM" id="MobiDB-lite"/>
    </source>
</evidence>
<accession>A0A1C6SNQ7</accession>
<feature type="region of interest" description="Disordered" evidence="1">
    <location>
        <begin position="476"/>
        <end position="499"/>
    </location>
</feature>
<reference evidence="3" key="1">
    <citation type="submission" date="2016-06" db="EMBL/GenBank/DDBJ databases">
        <authorList>
            <person name="Varghese N."/>
        </authorList>
    </citation>
    <scope>NUCLEOTIDE SEQUENCE [LARGE SCALE GENOMIC DNA]</scope>
    <source>
        <strain evidence="3">DSM 46123</strain>
    </source>
</reference>
<keyword evidence="3" id="KW-1185">Reference proteome</keyword>
<name>A0A1C6SNQ7_9ACTN</name>
<evidence type="ECO:0000313" key="3">
    <source>
        <dbReference type="Proteomes" id="UP000198906"/>
    </source>
</evidence>
<dbReference type="Proteomes" id="UP000198906">
    <property type="component" value="Unassembled WGS sequence"/>
</dbReference>
<evidence type="ECO:0000313" key="2">
    <source>
        <dbReference type="EMBL" id="SCL31181.1"/>
    </source>
</evidence>
<dbReference type="STRING" id="47866.GA0074694_5906"/>
<protein>
    <submittedName>
        <fullName evidence="2">Uncharacterized protein</fullName>
    </submittedName>
</protein>
<gene>
    <name evidence="2" type="ORF">GA0074694_5906</name>
</gene>
<proteinExistence type="predicted"/>
<dbReference type="AlphaFoldDB" id="A0A1C6SNQ7"/>
<organism evidence="2 3">
    <name type="scientific">Micromonospora inyonensis</name>
    <dbReference type="NCBI Taxonomy" id="47866"/>
    <lineage>
        <taxon>Bacteria</taxon>
        <taxon>Bacillati</taxon>
        <taxon>Actinomycetota</taxon>
        <taxon>Actinomycetes</taxon>
        <taxon>Micromonosporales</taxon>
        <taxon>Micromonosporaceae</taxon>
        <taxon>Micromonospora</taxon>
    </lineage>
</organism>
<dbReference type="RefSeq" id="WP_091463060.1">
    <property type="nucleotide sequence ID" value="NZ_FMHU01000002.1"/>
</dbReference>
<sequence length="499" mass="57957">MSELFSGARRAQLDNRDLARVAVVAQCLDNQWVTEDLLTEIIKRRRSYRDVERQRQRDARAEYLRSILNAEQVVINRAYFFNNPVVHRDFVSTGPQREAFRDLLDEGVIVPFLLRERNPSEEPQFGVDSAGWPAWLRVLDEVDSVRCLRLSWDDDENERLTQRCMYAEFRRFLVDMAVFDLPQLERDLGLRDEDRPGLKRRLREINNWAVDVEQVTRNSFYQEFLVEPGTNPADGIFRTDPLVAELKQLVDLRYNTTLPDAVDRYPLTPADSLRRTAMQEYRRPEQVRRGLDDLLEVVQTLRPQVFDLAQLPLRLDLTGLELHHVRQARQTEEWRDYVAALQALLDEPLDFVDRSQRLYDRYVALAGRLAEIVGERRQERMNVWDPAIRVTVEVSGAVLSVVFDGHPRLEVVGEVPTEVVARAATAVLRFAVVGRDERRAARELSTGIDVMRVRLQRAGEDWRELVRRLREMGFPITDGDADRDGEPNIDRAQGEDGDQ</sequence>
<dbReference type="EMBL" id="FMHU01000002">
    <property type="protein sequence ID" value="SCL31181.1"/>
    <property type="molecule type" value="Genomic_DNA"/>
</dbReference>